<dbReference type="AlphaFoldDB" id="A0A8B3S3T3"/>
<evidence type="ECO:0000313" key="2">
    <source>
        <dbReference type="Proteomes" id="UP000291831"/>
    </source>
</evidence>
<organism evidence="1 2">
    <name type="scientific">Candidatus Argoarchaeum ethanivorans</name>
    <dbReference type="NCBI Taxonomy" id="2608793"/>
    <lineage>
        <taxon>Archaea</taxon>
        <taxon>Methanobacteriati</taxon>
        <taxon>Methanobacteriota</taxon>
        <taxon>Stenosarchaea group</taxon>
        <taxon>Methanomicrobia</taxon>
        <taxon>Methanosarcinales</taxon>
        <taxon>Methanosarcinales incertae sedis</taxon>
        <taxon>GOM Arc I cluster</taxon>
        <taxon>Candidatus Argoarchaeum</taxon>
    </lineage>
</organism>
<reference evidence="2" key="1">
    <citation type="submission" date="2019-01" db="EMBL/GenBank/DDBJ databases">
        <title>Anaerobic oxidation of ethane by archaea from a marine hydrocarbon seep.</title>
        <authorList>
            <person name="Musat F."/>
        </authorList>
    </citation>
    <scope>NUCLEOTIDE SEQUENCE [LARGE SCALE GENOMIC DNA]</scope>
</reference>
<proteinExistence type="predicted"/>
<protein>
    <submittedName>
        <fullName evidence="1">Uncharacterized protein</fullName>
    </submittedName>
</protein>
<dbReference type="Proteomes" id="UP000291831">
    <property type="component" value="Unassembled WGS sequence"/>
</dbReference>
<name>A0A8B3S3T3_9EURY</name>
<comment type="caution">
    <text evidence="1">The sequence shown here is derived from an EMBL/GenBank/DDBJ whole genome shotgun (WGS) entry which is preliminary data.</text>
</comment>
<gene>
    <name evidence="1" type="ORF">AEth_00678</name>
</gene>
<dbReference type="EMBL" id="RPGO01000014">
    <property type="protein sequence ID" value="RZB31458.1"/>
    <property type="molecule type" value="Genomic_DNA"/>
</dbReference>
<accession>A0A8B3S3T3</accession>
<feature type="non-terminal residue" evidence="1">
    <location>
        <position position="1"/>
    </location>
</feature>
<sequence>REGRSEPTSIELRMVVLENIETGKRIAIYTNNKEKPLSDIAYSEITVNSNFST</sequence>
<evidence type="ECO:0000313" key="1">
    <source>
        <dbReference type="EMBL" id="RZB31458.1"/>
    </source>
</evidence>